<keyword evidence="5 6" id="KW-0472">Membrane</keyword>
<evidence type="ECO:0000256" key="1">
    <source>
        <dbReference type="ARBA" id="ARBA00004141"/>
    </source>
</evidence>
<dbReference type="PANTHER" id="PTHR32322:SF2">
    <property type="entry name" value="EAMA DOMAIN-CONTAINING PROTEIN"/>
    <property type="match status" value="1"/>
</dbReference>
<dbReference type="Proteomes" id="UP000469185">
    <property type="component" value="Unassembled WGS sequence"/>
</dbReference>
<dbReference type="GO" id="GO:0016020">
    <property type="term" value="C:membrane"/>
    <property type="evidence" value="ECO:0007669"/>
    <property type="project" value="UniProtKB-SubCell"/>
</dbReference>
<feature type="transmembrane region" description="Helical" evidence="6">
    <location>
        <begin position="90"/>
        <end position="111"/>
    </location>
</feature>
<dbReference type="InterPro" id="IPR050638">
    <property type="entry name" value="AA-Vitamin_Transporters"/>
</dbReference>
<feature type="domain" description="EamA" evidence="7">
    <location>
        <begin position="2"/>
        <end position="136"/>
    </location>
</feature>
<comment type="caution">
    <text evidence="8">The sequence shown here is derived from an EMBL/GenBank/DDBJ whole genome shotgun (WGS) entry which is preliminary data.</text>
</comment>
<feature type="transmembrane region" description="Helical" evidence="6">
    <location>
        <begin position="210"/>
        <end position="229"/>
    </location>
</feature>
<evidence type="ECO:0000259" key="7">
    <source>
        <dbReference type="Pfam" id="PF00892"/>
    </source>
</evidence>
<reference evidence="8 9" key="1">
    <citation type="submission" date="2020-02" db="EMBL/GenBank/DDBJ databases">
        <authorList>
            <person name="Li X.-J."/>
            <person name="Feng X.-M."/>
        </authorList>
    </citation>
    <scope>NUCLEOTIDE SEQUENCE [LARGE SCALE GENOMIC DNA]</scope>
    <source>
        <strain evidence="8 9">CGMCC 4.7225</strain>
    </source>
</reference>
<sequence>MLLVAGAGLLWGTGGLSGALLISRSGIDSFAVAGCRLAVGGGLVVVWLLVTGQLCNLPLGRHSLRRLGVLGLLAAWYQSCYFVAVELTSVGVATLITLGAAPVLVVAAESFVGRRLPARRTAAAVAIALIGLVLLVDGPGVDGAGTAPAGALAALASAGGFAAITMLGARRVDGVGALPTIGLAFVLGGLVILPAAAAAGRVAVELDVETVTLLLYLGLVPTALAYVLYFRGLRSVVPGSAALISLLEPLAAASLAALFLHERLGASQMLGALLIGVAITAVATGPGMFTPRVRPRARPGRGTR</sequence>
<dbReference type="Pfam" id="PF00892">
    <property type="entry name" value="EamA"/>
    <property type="match status" value="2"/>
</dbReference>
<keyword evidence="3 6" id="KW-0812">Transmembrane</keyword>
<gene>
    <name evidence="8" type="ORF">G1H11_24690</name>
</gene>
<comment type="similarity">
    <text evidence="2">Belongs to the EamA transporter family.</text>
</comment>
<evidence type="ECO:0000256" key="6">
    <source>
        <dbReference type="SAM" id="Phobius"/>
    </source>
</evidence>
<keyword evidence="9" id="KW-1185">Reference proteome</keyword>
<name>A0A6N9YU83_9ACTN</name>
<evidence type="ECO:0000256" key="4">
    <source>
        <dbReference type="ARBA" id="ARBA00022989"/>
    </source>
</evidence>
<feature type="transmembrane region" description="Helical" evidence="6">
    <location>
        <begin position="181"/>
        <end position="204"/>
    </location>
</feature>
<comment type="subcellular location">
    <subcellularLocation>
        <location evidence="1">Membrane</location>
        <topology evidence="1">Multi-pass membrane protein</topology>
    </subcellularLocation>
</comment>
<evidence type="ECO:0000256" key="2">
    <source>
        <dbReference type="ARBA" id="ARBA00007362"/>
    </source>
</evidence>
<evidence type="ECO:0000313" key="9">
    <source>
        <dbReference type="Proteomes" id="UP000469185"/>
    </source>
</evidence>
<evidence type="ECO:0000313" key="8">
    <source>
        <dbReference type="EMBL" id="NED98500.1"/>
    </source>
</evidence>
<feature type="transmembrane region" description="Helical" evidence="6">
    <location>
        <begin position="241"/>
        <end position="260"/>
    </location>
</feature>
<proteinExistence type="inferred from homology"/>
<dbReference type="EMBL" id="JAAGOB010000023">
    <property type="protein sequence ID" value="NED98500.1"/>
    <property type="molecule type" value="Genomic_DNA"/>
</dbReference>
<feature type="transmembrane region" description="Helical" evidence="6">
    <location>
        <begin position="123"/>
        <end position="141"/>
    </location>
</feature>
<feature type="transmembrane region" description="Helical" evidence="6">
    <location>
        <begin position="147"/>
        <end position="169"/>
    </location>
</feature>
<organism evidence="8 9">
    <name type="scientific">Phytoactinopolyspora alkaliphila</name>
    <dbReference type="NCBI Taxonomy" id="1783498"/>
    <lineage>
        <taxon>Bacteria</taxon>
        <taxon>Bacillati</taxon>
        <taxon>Actinomycetota</taxon>
        <taxon>Actinomycetes</taxon>
        <taxon>Jiangellales</taxon>
        <taxon>Jiangellaceae</taxon>
        <taxon>Phytoactinopolyspora</taxon>
    </lineage>
</organism>
<dbReference type="InterPro" id="IPR037185">
    <property type="entry name" value="EmrE-like"/>
</dbReference>
<dbReference type="AlphaFoldDB" id="A0A6N9YU83"/>
<dbReference type="InterPro" id="IPR000620">
    <property type="entry name" value="EamA_dom"/>
</dbReference>
<protein>
    <submittedName>
        <fullName evidence="8">EamA family transporter</fullName>
    </submittedName>
</protein>
<dbReference type="SUPFAM" id="SSF103481">
    <property type="entry name" value="Multidrug resistance efflux transporter EmrE"/>
    <property type="match status" value="2"/>
</dbReference>
<feature type="transmembrane region" description="Helical" evidence="6">
    <location>
        <begin position="67"/>
        <end position="84"/>
    </location>
</feature>
<keyword evidence="4 6" id="KW-1133">Transmembrane helix</keyword>
<dbReference type="PANTHER" id="PTHR32322">
    <property type="entry name" value="INNER MEMBRANE TRANSPORTER"/>
    <property type="match status" value="1"/>
</dbReference>
<accession>A0A6N9YU83</accession>
<feature type="transmembrane region" description="Helical" evidence="6">
    <location>
        <begin position="266"/>
        <end position="289"/>
    </location>
</feature>
<evidence type="ECO:0000256" key="5">
    <source>
        <dbReference type="ARBA" id="ARBA00023136"/>
    </source>
</evidence>
<feature type="transmembrane region" description="Helical" evidence="6">
    <location>
        <begin position="37"/>
        <end position="55"/>
    </location>
</feature>
<evidence type="ECO:0000256" key="3">
    <source>
        <dbReference type="ARBA" id="ARBA00022692"/>
    </source>
</evidence>
<feature type="domain" description="EamA" evidence="7">
    <location>
        <begin position="150"/>
        <end position="282"/>
    </location>
</feature>